<evidence type="ECO:0000256" key="4">
    <source>
        <dbReference type="ARBA" id="ARBA00023270"/>
    </source>
</evidence>
<dbReference type="SUPFAM" id="SSF51569">
    <property type="entry name" value="Aldolase"/>
    <property type="match status" value="1"/>
</dbReference>
<comment type="subcellular location">
    <subcellularLocation>
        <location evidence="1">Cytoplasm</location>
    </subcellularLocation>
</comment>
<comment type="caution">
    <text evidence="9">The sequence shown here is derived from an EMBL/GenBank/DDBJ whole genome shotgun (WGS) entry which is preliminary data.</text>
</comment>
<feature type="active site" description="Schiff-base intermediate with substrate" evidence="7">
    <location>
        <position position="169"/>
    </location>
</feature>
<name>A0A2S8F8T9_9BACT</name>
<comment type="similarity">
    <text evidence="6">Belongs to the DapA family.</text>
</comment>
<accession>A0A2S8F8T9</accession>
<evidence type="ECO:0000256" key="2">
    <source>
        <dbReference type="ARBA" id="ARBA00022490"/>
    </source>
</evidence>
<dbReference type="PANTHER" id="PTHR12128:SF21">
    <property type="entry name" value="N-ACETYLNEURAMINATE LYASE"/>
    <property type="match status" value="1"/>
</dbReference>
<evidence type="ECO:0000256" key="7">
    <source>
        <dbReference type="PIRSR" id="PIRSR001365-1"/>
    </source>
</evidence>
<dbReference type="PRINTS" id="PR00146">
    <property type="entry name" value="DHPICSNTHASE"/>
</dbReference>
<dbReference type="RefSeq" id="WP_105333218.1">
    <property type="nucleotide sequence ID" value="NZ_PUHY01000016.1"/>
</dbReference>
<evidence type="ECO:0000256" key="5">
    <source>
        <dbReference type="ARBA" id="ARBA00023277"/>
    </source>
</evidence>
<evidence type="ECO:0000313" key="9">
    <source>
        <dbReference type="EMBL" id="PQO28550.1"/>
    </source>
</evidence>
<dbReference type="InterPro" id="IPR013785">
    <property type="entry name" value="Aldolase_TIM"/>
</dbReference>
<evidence type="ECO:0000256" key="1">
    <source>
        <dbReference type="ARBA" id="ARBA00004496"/>
    </source>
</evidence>
<protein>
    <submittedName>
        <fullName evidence="9">N-acetylneuraminate lyase</fullName>
    </submittedName>
</protein>
<dbReference type="AlphaFoldDB" id="A0A2S8F8T9"/>
<dbReference type="Gene3D" id="3.20.20.70">
    <property type="entry name" value="Aldolase class I"/>
    <property type="match status" value="1"/>
</dbReference>
<dbReference type="GO" id="GO:0005737">
    <property type="term" value="C:cytoplasm"/>
    <property type="evidence" value="ECO:0007669"/>
    <property type="project" value="UniProtKB-SubCell"/>
</dbReference>
<dbReference type="PIRSF" id="PIRSF001365">
    <property type="entry name" value="DHDPS"/>
    <property type="match status" value="1"/>
</dbReference>
<dbReference type="OrthoDB" id="9771791at2"/>
<keyword evidence="2" id="KW-0963">Cytoplasm</keyword>
<organism evidence="9 10">
    <name type="scientific">Blastopirellula marina</name>
    <dbReference type="NCBI Taxonomy" id="124"/>
    <lineage>
        <taxon>Bacteria</taxon>
        <taxon>Pseudomonadati</taxon>
        <taxon>Planctomycetota</taxon>
        <taxon>Planctomycetia</taxon>
        <taxon>Pirellulales</taxon>
        <taxon>Pirellulaceae</taxon>
        <taxon>Blastopirellula</taxon>
    </lineage>
</organism>
<feature type="binding site" evidence="8">
    <location>
        <position position="49"/>
    </location>
    <ligand>
        <name>pyruvate</name>
        <dbReference type="ChEBI" id="CHEBI:15361"/>
    </ligand>
</feature>
<feature type="active site" description="Proton donor/acceptor" evidence="7">
    <location>
        <position position="139"/>
    </location>
</feature>
<keyword evidence="5" id="KW-0119">Carbohydrate metabolism</keyword>
<dbReference type="GO" id="GO:0016829">
    <property type="term" value="F:lyase activity"/>
    <property type="evidence" value="ECO:0007669"/>
    <property type="project" value="UniProtKB-KW"/>
</dbReference>
<evidence type="ECO:0000256" key="8">
    <source>
        <dbReference type="PIRSR" id="PIRSR001365-2"/>
    </source>
</evidence>
<dbReference type="EMBL" id="PUHY01000016">
    <property type="protein sequence ID" value="PQO28550.1"/>
    <property type="molecule type" value="Genomic_DNA"/>
</dbReference>
<dbReference type="SMART" id="SM01130">
    <property type="entry name" value="DHDPS"/>
    <property type="match status" value="1"/>
</dbReference>
<dbReference type="PANTHER" id="PTHR12128">
    <property type="entry name" value="DIHYDRODIPICOLINATE SYNTHASE"/>
    <property type="match status" value="1"/>
</dbReference>
<evidence type="ECO:0000256" key="6">
    <source>
        <dbReference type="PIRNR" id="PIRNR001365"/>
    </source>
</evidence>
<dbReference type="Pfam" id="PF00701">
    <property type="entry name" value="DHDPS"/>
    <property type="match status" value="1"/>
</dbReference>
<dbReference type="InterPro" id="IPR020624">
    <property type="entry name" value="Schiff_base-form_aldolases_CS"/>
</dbReference>
<reference evidence="9 10" key="1">
    <citation type="submission" date="2018-02" db="EMBL/GenBank/DDBJ databases">
        <title>Comparative genomes isolates from brazilian mangrove.</title>
        <authorList>
            <person name="Araujo J.E."/>
            <person name="Taketani R.G."/>
            <person name="Silva M.C.P."/>
            <person name="Loureco M.V."/>
            <person name="Andreote F.D."/>
        </authorList>
    </citation>
    <scope>NUCLEOTIDE SEQUENCE [LARGE SCALE GENOMIC DNA]</scope>
    <source>
        <strain evidence="9 10">Hex-1 MGV</strain>
    </source>
</reference>
<dbReference type="Proteomes" id="UP000238322">
    <property type="component" value="Unassembled WGS sequence"/>
</dbReference>
<feature type="binding site" evidence="8">
    <location>
        <position position="211"/>
    </location>
    <ligand>
        <name>pyruvate</name>
        <dbReference type="ChEBI" id="CHEBI:15361"/>
    </ligand>
</feature>
<sequence>MNTQPLTGLIAATYTPFDASGQLALSQIGPMVEYLLSSGVQGLYVCGSTGEGMSLTTTERQEVAAAYMAAADGRVPVLVQVGHNSVEDAKALAAHAQEIGVAAISATCPSYFKIDSVATLVSTMAQIAGAAPQLPFYYYHIPSLTGSAIDIAQFMRMADNHIPNLVGLKYTDTKVFEFQECQAIEGGKYDIVWGADEMLLGALASGAKGAIGSTYNVAAPLYGKLIAAFESNDLPTARKLQLQSIEFIRIMGRYPFHSAMKELLKMLGHDLGTCRLPQRGLTGEEIESLRIQLAASQYFAPVLTPAT</sequence>
<dbReference type="PROSITE" id="PS00665">
    <property type="entry name" value="DHDPS_1"/>
    <property type="match status" value="1"/>
</dbReference>
<evidence type="ECO:0000313" key="10">
    <source>
        <dbReference type="Proteomes" id="UP000238322"/>
    </source>
</evidence>
<evidence type="ECO:0000256" key="3">
    <source>
        <dbReference type="ARBA" id="ARBA00023239"/>
    </source>
</evidence>
<keyword evidence="3 6" id="KW-0456">Lyase</keyword>
<dbReference type="InterPro" id="IPR002220">
    <property type="entry name" value="DapA-like"/>
</dbReference>
<proteinExistence type="inferred from homology"/>
<keyword evidence="4" id="KW-0704">Schiff base</keyword>
<gene>
    <name evidence="9" type="ORF">C5Y83_28500</name>
</gene>